<name>A0AA38YE78_9EURO</name>
<keyword evidence="2 5" id="KW-0812">Transmembrane</keyword>
<dbReference type="AlphaFoldDB" id="A0AA38YE78"/>
<keyword evidence="4 5" id="KW-0472">Membrane</keyword>
<dbReference type="InterPro" id="IPR011701">
    <property type="entry name" value="MFS"/>
</dbReference>
<dbReference type="Gene3D" id="1.20.1250.20">
    <property type="entry name" value="MFS general substrate transporter like domains"/>
    <property type="match status" value="1"/>
</dbReference>
<dbReference type="GO" id="GO:0005886">
    <property type="term" value="C:plasma membrane"/>
    <property type="evidence" value="ECO:0007669"/>
    <property type="project" value="TreeGrafter"/>
</dbReference>
<feature type="transmembrane region" description="Helical" evidence="5">
    <location>
        <begin position="490"/>
        <end position="508"/>
    </location>
</feature>
<evidence type="ECO:0000256" key="2">
    <source>
        <dbReference type="ARBA" id="ARBA00022692"/>
    </source>
</evidence>
<feature type="transmembrane region" description="Helical" evidence="5">
    <location>
        <begin position="174"/>
        <end position="190"/>
    </location>
</feature>
<dbReference type="EMBL" id="JAPDRN010000006">
    <property type="protein sequence ID" value="KAJ9644291.1"/>
    <property type="molecule type" value="Genomic_DNA"/>
</dbReference>
<feature type="transmembrane region" description="Helical" evidence="5">
    <location>
        <begin position="225"/>
        <end position="246"/>
    </location>
</feature>
<gene>
    <name evidence="6" type="ORF">H2204_001642</name>
</gene>
<evidence type="ECO:0000313" key="6">
    <source>
        <dbReference type="EMBL" id="KAJ9644291.1"/>
    </source>
</evidence>
<keyword evidence="7" id="KW-1185">Reference proteome</keyword>
<feature type="transmembrane region" description="Helical" evidence="5">
    <location>
        <begin position="137"/>
        <end position="154"/>
    </location>
</feature>
<comment type="subcellular location">
    <subcellularLocation>
        <location evidence="1">Membrane</location>
        <topology evidence="1">Multi-pass membrane protein</topology>
    </subcellularLocation>
</comment>
<evidence type="ECO:0000256" key="4">
    <source>
        <dbReference type="ARBA" id="ARBA00023136"/>
    </source>
</evidence>
<dbReference type="InterPro" id="IPR036259">
    <property type="entry name" value="MFS_trans_sf"/>
</dbReference>
<evidence type="ECO:0000256" key="5">
    <source>
        <dbReference type="SAM" id="Phobius"/>
    </source>
</evidence>
<comment type="caution">
    <text evidence="6">The sequence shown here is derived from an EMBL/GenBank/DDBJ whole genome shotgun (WGS) entry which is preliminary data.</text>
</comment>
<accession>A0AA38YE78</accession>
<dbReference type="PANTHER" id="PTHR23502:SF29">
    <property type="entry name" value="TRANSPORTER, PUTATIVE (AFU_ORTHOLOGUE AFUA_6G06680)-RELATED"/>
    <property type="match status" value="1"/>
</dbReference>
<proteinExistence type="predicted"/>
<evidence type="ECO:0000313" key="7">
    <source>
        <dbReference type="Proteomes" id="UP001172681"/>
    </source>
</evidence>
<feature type="transmembrane region" description="Helical" evidence="5">
    <location>
        <begin position="520"/>
        <end position="540"/>
    </location>
</feature>
<feature type="transmembrane region" description="Helical" evidence="5">
    <location>
        <begin position="346"/>
        <end position="367"/>
    </location>
</feature>
<evidence type="ECO:0000256" key="1">
    <source>
        <dbReference type="ARBA" id="ARBA00004141"/>
    </source>
</evidence>
<evidence type="ECO:0008006" key="8">
    <source>
        <dbReference type="Google" id="ProtNLM"/>
    </source>
</evidence>
<feature type="transmembrane region" description="Helical" evidence="5">
    <location>
        <begin position="450"/>
        <end position="478"/>
    </location>
</feature>
<protein>
    <recommendedName>
        <fullName evidence="8">Major facilitator superfamily (MFS) profile domain-containing protein</fullName>
    </recommendedName>
</protein>
<feature type="transmembrane region" description="Helical" evidence="5">
    <location>
        <begin position="71"/>
        <end position="91"/>
    </location>
</feature>
<dbReference type="GO" id="GO:0022857">
    <property type="term" value="F:transmembrane transporter activity"/>
    <property type="evidence" value="ECO:0007669"/>
    <property type="project" value="InterPro"/>
</dbReference>
<feature type="transmembrane region" description="Helical" evidence="5">
    <location>
        <begin position="387"/>
        <end position="404"/>
    </location>
</feature>
<feature type="transmembrane region" description="Helical" evidence="5">
    <location>
        <begin position="111"/>
        <end position="130"/>
    </location>
</feature>
<feature type="transmembrane region" description="Helical" evidence="5">
    <location>
        <begin position="425"/>
        <end position="444"/>
    </location>
</feature>
<dbReference type="Proteomes" id="UP001172681">
    <property type="component" value="Unassembled WGS sequence"/>
</dbReference>
<dbReference type="Pfam" id="PF07690">
    <property type="entry name" value="MFS_1"/>
    <property type="match status" value="1"/>
</dbReference>
<reference evidence="6" key="1">
    <citation type="submission" date="2022-10" db="EMBL/GenBank/DDBJ databases">
        <title>Culturing micro-colonial fungi from biological soil crusts in the Mojave desert and describing Neophaeococcomyces mojavensis, and introducing the new genera and species Taxawa tesnikishii.</title>
        <authorList>
            <person name="Kurbessoian T."/>
            <person name="Stajich J.E."/>
        </authorList>
    </citation>
    <scope>NUCLEOTIDE SEQUENCE</scope>
    <source>
        <strain evidence="6">TK_35</strain>
    </source>
</reference>
<organism evidence="6 7">
    <name type="scientific">Knufia peltigerae</name>
    <dbReference type="NCBI Taxonomy" id="1002370"/>
    <lineage>
        <taxon>Eukaryota</taxon>
        <taxon>Fungi</taxon>
        <taxon>Dikarya</taxon>
        <taxon>Ascomycota</taxon>
        <taxon>Pezizomycotina</taxon>
        <taxon>Eurotiomycetes</taxon>
        <taxon>Chaetothyriomycetidae</taxon>
        <taxon>Chaetothyriales</taxon>
        <taxon>Trichomeriaceae</taxon>
        <taxon>Knufia</taxon>
    </lineage>
</organism>
<dbReference type="SUPFAM" id="SSF103473">
    <property type="entry name" value="MFS general substrate transporter"/>
    <property type="match status" value="1"/>
</dbReference>
<dbReference type="PANTHER" id="PTHR23502">
    <property type="entry name" value="MAJOR FACILITATOR SUPERFAMILY"/>
    <property type="match status" value="1"/>
</dbReference>
<evidence type="ECO:0000256" key="3">
    <source>
        <dbReference type="ARBA" id="ARBA00022989"/>
    </source>
</evidence>
<feature type="transmembrane region" description="Helical" evidence="5">
    <location>
        <begin position="197"/>
        <end position="219"/>
    </location>
</feature>
<sequence length="560" mass="60965">MGFGILEPKTEVVEGTVYLFDNTTDTSTTAAQPGVATTTIKHSADGKIVLQPQPSDHPDDPLRWPLVQRDFCFFLLLVSGVCSGVHGPVLGPVQISLAQRFDKSATEIAHLTSYMLLVVSLSTYVSNIIARIYGKRGIFIVALALLVAADAWAARASTFNSLLGARCMSGLGQSVFEGISPSVITDLFFVHERGKRVGLFVFAIISGVALGVPISTQIITHMGLGWAFGILAIFEGVCLVLVTLFFHEPAFKREHVDVTAHVDPATIETKQHNLEIELCEVEAVDAASGRHHHHNTNNTASATDADGAPLRKSSLANKLSIYHGRFSHQNPFTLLWRGIALTFHPTIFWCALVGLNVAWSVGLAYTIDMTLSVPPYNFTSAGTANMYVAAWLGLAAGMAISASSDSMCKYLARHNDAIFEPEFRLLYVPLGTVFSIIGFAGWGWGCEAGVHWVGLAFFLAFMHAGLAVLGSVGLSYALDAHKIYSNESQVAIIAIKNLFPYGMGYYFVPWYLESGPKNVWGAISGIITAVSFIGLFFYVYGKRLRAFWMKHPYLGIETMH</sequence>
<keyword evidence="3 5" id="KW-1133">Transmembrane helix</keyword>